<gene>
    <name evidence="1" type="ORF">PITC_051860</name>
</gene>
<proteinExistence type="predicted"/>
<organism evidence="1 2">
    <name type="scientific">Penicillium italicum</name>
    <name type="common">Blue mold</name>
    <dbReference type="NCBI Taxonomy" id="40296"/>
    <lineage>
        <taxon>Eukaryota</taxon>
        <taxon>Fungi</taxon>
        <taxon>Dikarya</taxon>
        <taxon>Ascomycota</taxon>
        <taxon>Pezizomycotina</taxon>
        <taxon>Eurotiomycetes</taxon>
        <taxon>Eurotiomycetidae</taxon>
        <taxon>Eurotiales</taxon>
        <taxon>Aspergillaceae</taxon>
        <taxon>Penicillium</taxon>
    </lineage>
</organism>
<dbReference type="OMA" id="EHKEPDY"/>
<sequence length="284" mass="32476">MSLNTEFELDTEISGGFLGDLGPPIRRYPYKGTKQLLETVKMELSRQKEGLEASEWVLFTNVDKETFGRDFLNSEEGSFLERCWNSYDSSQHLVLVKLTASRPHHVAAQSFHLLFHNCLRPMGLQYSIRSFGSATCTAENGSSKQPDCQFLPKELPRDRTKQWPSVVVEIGFSESPSKLRSDARFWLCESNGDVQSVITITIGRTSPNIVLEEWQLVNNKVKRQQVTTIKRGEHNNIDVQGDPFIISFDKLFLRGPNIPRETDINLDNAMLTTLAWDVWDEQEF</sequence>
<dbReference type="Proteomes" id="UP000030104">
    <property type="component" value="Unassembled WGS sequence"/>
</dbReference>
<keyword evidence="2" id="KW-1185">Reference proteome</keyword>
<reference evidence="1 2" key="1">
    <citation type="journal article" date="2015" name="Mol. Plant Microbe Interact.">
        <title>Genome, transcriptome, and functional analyses of Penicillium expansum provide new insights into secondary metabolism and pathogenicity.</title>
        <authorList>
            <person name="Ballester A.R."/>
            <person name="Marcet-Houben M."/>
            <person name="Levin E."/>
            <person name="Sela N."/>
            <person name="Selma-Lazaro C."/>
            <person name="Carmona L."/>
            <person name="Wisniewski M."/>
            <person name="Droby S."/>
            <person name="Gonzalez-Candelas L."/>
            <person name="Gabaldon T."/>
        </authorList>
    </citation>
    <scope>NUCLEOTIDE SEQUENCE [LARGE SCALE GENOMIC DNA]</scope>
    <source>
        <strain evidence="1 2">PHI-1</strain>
    </source>
</reference>
<name>A0A0A2KRW7_PENIT</name>
<evidence type="ECO:0000313" key="2">
    <source>
        <dbReference type="Proteomes" id="UP000030104"/>
    </source>
</evidence>
<dbReference type="AlphaFoldDB" id="A0A0A2KRW7"/>
<accession>A0A0A2KRW7</accession>
<dbReference type="HOGENOM" id="CLU_058490_3_2_1"/>
<dbReference type="OrthoDB" id="76567at2759"/>
<comment type="caution">
    <text evidence="1">The sequence shown here is derived from an EMBL/GenBank/DDBJ whole genome shotgun (WGS) entry which is preliminary data.</text>
</comment>
<dbReference type="STRING" id="40296.A0A0A2KRW7"/>
<evidence type="ECO:0000313" key="1">
    <source>
        <dbReference type="EMBL" id="KGO70592.1"/>
    </source>
</evidence>
<dbReference type="EMBL" id="JQGA01001029">
    <property type="protein sequence ID" value="KGO70592.1"/>
    <property type="molecule type" value="Genomic_DNA"/>
</dbReference>
<dbReference type="PhylomeDB" id="A0A0A2KRW7"/>
<protein>
    <submittedName>
        <fullName evidence="1">Uncharacterized protein</fullName>
    </submittedName>
</protein>